<dbReference type="Proteomes" id="UP000663193">
    <property type="component" value="Chromosome 4"/>
</dbReference>
<dbReference type="VEuPathDB" id="FungiDB:JI435_405290"/>
<dbReference type="EMBL" id="CP069026">
    <property type="protein sequence ID" value="QRC94178.1"/>
    <property type="molecule type" value="Genomic_DNA"/>
</dbReference>
<name>A0A7U2EW20_PHANO</name>
<evidence type="ECO:0000313" key="2">
    <source>
        <dbReference type="Proteomes" id="UP000663193"/>
    </source>
</evidence>
<sequence length="110" mass="12449">MSRNRVVKMWPGTDRNVWSISQVRDDVNCSSSVCYGILGLGSIPRRCDNHAVMMFTSLKSLEVLCFPQPLFLLPLRLFEHFLPHTATAQTLTAINNFMLSLSFRTGMPQS</sequence>
<accession>A0A7U2EW20</accession>
<gene>
    <name evidence="1" type="ORF">JI435_405290</name>
</gene>
<reference evidence="2" key="1">
    <citation type="journal article" date="2021" name="BMC Genomics">
        <title>Chromosome-level genome assembly and manually-curated proteome of model necrotroph Parastagonospora nodorum Sn15 reveals a genome-wide trove of candidate effector homologs, and redundancy of virulence-related functions within an accessory chromosome.</title>
        <authorList>
            <person name="Bertazzoni S."/>
            <person name="Jones D.A.B."/>
            <person name="Phan H.T."/>
            <person name="Tan K.-C."/>
            <person name="Hane J.K."/>
        </authorList>
    </citation>
    <scope>NUCLEOTIDE SEQUENCE [LARGE SCALE GENOMIC DNA]</scope>
    <source>
        <strain evidence="2">SN15 / ATCC MYA-4574 / FGSC 10173)</strain>
    </source>
</reference>
<dbReference type="AlphaFoldDB" id="A0A7U2EW20"/>
<proteinExistence type="predicted"/>
<keyword evidence="2" id="KW-1185">Reference proteome</keyword>
<protein>
    <submittedName>
        <fullName evidence="1">Uncharacterized protein</fullName>
    </submittedName>
</protein>
<evidence type="ECO:0000313" key="1">
    <source>
        <dbReference type="EMBL" id="QRC94178.1"/>
    </source>
</evidence>
<organism evidence="1 2">
    <name type="scientific">Phaeosphaeria nodorum (strain SN15 / ATCC MYA-4574 / FGSC 10173)</name>
    <name type="common">Glume blotch fungus</name>
    <name type="synonym">Parastagonospora nodorum</name>
    <dbReference type="NCBI Taxonomy" id="321614"/>
    <lineage>
        <taxon>Eukaryota</taxon>
        <taxon>Fungi</taxon>
        <taxon>Dikarya</taxon>
        <taxon>Ascomycota</taxon>
        <taxon>Pezizomycotina</taxon>
        <taxon>Dothideomycetes</taxon>
        <taxon>Pleosporomycetidae</taxon>
        <taxon>Pleosporales</taxon>
        <taxon>Pleosporineae</taxon>
        <taxon>Phaeosphaeriaceae</taxon>
        <taxon>Parastagonospora</taxon>
    </lineage>
</organism>